<protein>
    <recommendedName>
        <fullName evidence="4">protein-serine/threonine phosphatase</fullName>
        <ecNumber evidence="4">3.1.3.16</ecNumber>
    </recommendedName>
</protein>
<dbReference type="FunFam" id="3.60.40.10:FF:000008">
    <property type="entry name" value="Phosphatase 2C family protein"/>
    <property type="match status" value="1"/>
</dbReference>
<dbReference type="GO" id="GO:0004722">
    <property type="term" value="F:protein serine/threonine phosphatase activity"/>
    <property type="evidence" value="ECO:0007669"/>
    <property type="project" value="UniProtKB-EC"/>
</dbReference>
<evidence type="ECO:0000313" key="16">
    <source>
        <dbReference type="RefSeq" id="XP_039125283.1"/>
    </source>
</evidence>
<dbReference type="GO" id="GO:0046872">
    <property type="term" value="F:metal ion binding"/>
    <property type="evidence" value="ECO:0007669"/>
    <property type="project" value="UniProtKB-KW"/>
</dbReference>
<dbReference type="GeneID" id="120261444"/>
<reference evidence="14" key="2">
    <citation type="submission" date="2025-05" db="UniProtKB">
        <authorList>
            <consortium name="RefSeq"/>
        </authorList>
    </citation>
    <scope>NUCLEOTIDE SEQUENCE [LARGE SCALE GENOMIC DNA]</scope>
</reference>
<sequence>MLSGLMNFLRACFWPSSERYVHTGSDASGRQDGLLWYKDSGQHLNGEFSMAVVQANNLLEDQSQIESGPLSTLESGPYGTFVGVYDGHGGPETSRYINDHLFYHLKRFAAENQSMSADVIRKAYQATEEGFHTLVTKQWPMKPQIAAVGSCCLVGVISGGTLYVANLGDSRVVLGRLVKATGEVLAVQLSAEHNASIESVRQELQSLHPDDSHIVVLKHNVWRVKGLIQVTRSIGDVYLKKTEFNREPLFAKFRLREPFKKPILSAEPSISVQALQPHDQFLIFASDGLWEHLSNQEAVDIVQNNPRNGSARRLVKAALQEAAKKREMRYSDLKKIDRGVRRHFHDDITVVVVFLDSNLISKAGSSKGPPLSLRGGGITLPANSLAPCTPPAELGT</sequence>
<evidence type="ECO:0000256" key="6">
    <source>
        <dbReference type="ARBA" id="ARBA00022801"/>
    </source>
</evidence>
<dbReference type="SMART" id="SM00332">
    <property type="entry name" value="PP2Cc"/>
    <property type="match status" value="1"/>
</dbReference>
<keyword evidence="7" id="KW-0460">Magnesium</keyword>
<dbReference type="SUPFAM" id="SSF81606">
    <property type="entry name" value="PP2C-like"/>
    <property type="match status" value="1"/>
</dbReference>
<evidence type="ECO:0000256" key="10">
    <source>
        <dbReference type="ARBA" id="ARBA00047761"/>
    </source>
</evidence>
<dbReference type="RefSeq" id="XP_039125283.1">
    <property type="nucleotide sequence ID" value="XM_039269349.1"/>
</dbReference>
<evidence type="ECO:0000259" key="13">
    <source>
        <dbReference type="PROSITE" id="PS51746"/>
    </source>
</evidence>
<comment type="cofactor">
    <cofactor evidence="2">
        <name>Mg(2+)</name>
        <dbReference type="ChEBI" id="CHEBI:18420"/>
    </cofactor>
</comment>
<name>A0AB40BFE9_DIOCR</name>
<dbReference type="PROSITE" id="PS51746">
    <property type="entry name" value="PPM_2"/>
    <property type="match status" value="1"/>
</dbReference>
<evidence type="ECO:0000256" key="4">
    <source>
        <dbReference type="ARBA" id="ARBA00013081"/>
    </source>
</evidence>
<dbReference type="PANTHER" id="PTHR47992">
    <property type="entry name" value="PROTEIN PHOSPHATASE"/>
    <property type="match status" value="1"/>
</dbReference>
<organism evidence="14 16">
    <name type="scientific">Dioscorea cayennensis subsp. rotundata</name>
    <name type="common">White Guinea yam</name>
    <name type="synonym">Dioscorea rotundata</name>
    <dbReference type="NCBI Taxonomy" id="55577"/>
    <lineage>
        <taxon>Eukaryota</taxon>
        <taxon>Viridiplantae</taxon>
        <taxon>Streptophyta</taxon>
        <taxon>Embryophyta</taxon>
        <taxon>Tracheophyta</taxon>
        <taxon>Spermatophyta</taxon>
        <taxon>Magnoliopsida</taxon>
        <taxon>Liliopsida</taxon>
        <taxon>Dioscoreales</taxon>
        <taxon>Dioscoreaceae</taxon>
        <taxon>Dioscorea</taxon>
    </lineage>
</organism>
<evidence type="ECO:0000256" key="5">
    <source>
        <dbReference type="ARBA" id="ARBA00022723"/>
    </source>
</evidence>
<evidence type="ECO:0000313" key="14">
    <source>
        <dbReference type="Proteomes" id="UP001515500"/>
    </source>
</evidence>
<evidence type="ECO:0000313" key="15">
    <source>
        <dbReference type="RefSeq" id="XP_039125272.1"/>
    </source>
</evidence>
<comment type="catalytic activity">
    <reaction evidence="11">
        <text>O-phospho-L-threonyl-[protein] + H2O = L-threonyl-[protein] + phosphate</text>
        <dbReference type="Rhea" id="RHEA:47004"/>
        <dbReference type="Rhea" id="RHEA-COMP:11060"/>
        <dbReference type="Rhea" id="RHEA-COMP:11605"/>
        <dbReference type="ChEBI" id="CHEBI:15377"/>
        <dbReference type="ChEBI" id="CHEBI:30013"/>
        <dbReference type="ChEBI" id="CHEBI:43474"/>
        <dbReference type="ChEBI" id="CHEBI:61977"/>
        <dbReference type="EC" id="3.1.3.16"/>
    </reaction>
</comment>
<proteinExistence type="inferred from homology"/>
<dbReference type="InterPro" id="IPR000222">
    <property type="entry name" value="PP2C_BS"/>
</dbReference>
<dbReference type="PROSITE" id="PS01032">
    <property type="entry name" value="PPM_1"/>
    <property type="match status" value="1"/>
</dbReference>
<keyword evidence="6 12" id="KW-0378">Hydrolase</keyword>
<evidence type="ECO:0000256" key="8">
    <source>
        <dbReference type="ARBA" id="ARBA00022912"/>
    </source>
</evidence>
<dbReference type="InterPro" id="IPR015655">
    <property type="entry name" value="PP2C"/>
</dbReference>
<evidence type="ECO:0000256" key="7">
    <source>
        <dbReference type="ARBA" id="ARBA00022842"/>
    </source>
</evidence>
<evidence type="ECO:0000256" key="12">
    <source>
        <dbReference type="RuleBase" id="RU003465"/>
    </source>
</evidence>
<dbReference type="InterPro" id="IPR036457">
    <property type="entry name" value="PPM-type-like_dom_sf"/>
</dbReference>
<dbReference type="Pfam" id="PF00481">
    <property type="entry name" value="PP2C"/>
    <property type="match status" value="1"/>
</dbReference>
<gene>
    <name evidence="15 16" type="primary">LOC120261444</name>
</gene>
<evidence type="ECO:0000256" key="3">
    <source>
        <dbReference type="ARBA" id="ARBA00006702"/>
    </source>
</evidence>
<evidence type="ECO:0000256" key="2">
    <source>
        <dbReference type="ARBA" id="ARBA00001946"/>
    </source>
</evidence>
<comment type="catalytic activity">
    <reaction evidence="10">
        <text>O-phospho-L-seryl-[protein] + H2O = L-seryl-[protein] + phosphate</text>
        <dbReference type="Rhea" id="RHEA:20629"/>
        <dbReference type="Rhea" id="RHEA-COMP:9863"/>
        <dbReference type="Rhea" id="RHEA-COMP:11604"/>
        <dbReference type="ChEBI" id="CHEBI:15377"/>
        <dbReference type="ChEBI" id="CHEBI:29999"/>
        <dbReference type="ChEBI" id="CHEBI:43474"/>
        <dbReference type="ChEBI" id="CHEBI:83421"/>
        <dbReference type="EC" id="3.1.3.16"/>
    </reaction>
</comment>
<dbReference type="AlphaFoldDB" id="A0AB40BFE9"/>
<feature type="domain" description="PPM-type phosphatase" evidence="13">
    <location>
        <begin position="47"/>
        <end position="355"/>
    </location>
</feature>
<comment type="similarity">
    <text evidence="3 12">Belongs to the PP2C family.</text>
</comment>
<accession>A0AB40BFE9</accession>
<dbReference type="Proteomes" id="UP001515500">
    <property type="component" value="Chromosome 1"/>
</dbReference>
<dbReference type="CDD" id="cd00143">
    <property type="entry name" value="PP2Cc"/>
    <property type="match status" value="1"/>
</dbReference>
<evidence type="ECO:0000256" key="1">
    <source>
        <dbReference type="ARBA" id="ARBA00001936"/>
    </source>
</evidence>
<reference evidence="16" key="1">
    <citation type="submission" date="2025-04" db="UniProtKB">
        <authorList>
            <consortium name="RefSeq"/>
        </authorList>
    </citation>
    <scope>IDENTIFICATION</scope>
</reference>
<comment type="cofactor">
    <cofactor evidence="1">
        <name>Mn(2+)</name>
        <dbReference type="ChEBI" id="CHEBI:29035"/>
    </cofactor>
</comment>
<keyword evidence="9" id="KW-0464">Manganese</keyword>
<evidence type="ECO:0000256" key="11">
    <source>
        <dbReference type="ARBA" id="ARBA00048336"/>
    </source>
</evidence>
<keyword evidence="5" id="KW-0479">Metal-binding</keyword>
<keyword evidence="8 12" id="KW-0904">Protein phosphatase</keyword>
<dbReference type="GO" id="GO:0016020">
    <property type="term" value="C:membrane"/>
    <property type="evidence" value="ECO:0007669"/>
    <property type="project" value="UniProtKB-ARBA"/>
</dbReference>
<dbReference type="Gene3D" id="3.60.40.10">
    <property type="entry name" value="PPM-type phosphatase domain"/>
    <property type="match status" value="1"/>
</dbReference>
<dbReference type="RefSeq" id="XP_039125272.1">
    <property type="nucleotide sequence ID" value="XM_039269338.1"/>
</dbReference>
<evidence type="ECO:0000256" key="9">
    <source>
        <dbReference type="ARBA" id="ARBA00023211"/>
    </source>
</evidence>
<dbReference type="EC" id="3.1.3.16" evidence="4"/>
<dbReference type="InterPro" id="IPR001932">
    <property type="entry name" value="PPM-type_phosphatase-like_dom"/>
</dbReference>
<keyword evidence="14" id="KW-1185">Reference proteome</keyword>